<keyword evidence="2 12" id="KW-0235">DNA replication</keyword>
<dbReference type="GO" id="GO:0005524">
    <property type="term" value="F:ATP binding"/>
    <property type="evidence" value="ECO:0007669"/>
    <property type="project" value="UniProtKB-UniRule"/>
</dbReference>
<dbReference type="InterPro" id="IPR014001">
    <property type="entry name" value="Helicase_ATP-bd"/>
</dbReference>
<dbReference type="GO" id="GO:0006269">
    <property type="term" value="P:DNA replication, synthesis of primer"/>
    <property type="evidence" value="ECO:0007669"/>
    <property type="project" value="UniProtKB-KW"/>
</dbReference>
<feature type="binding site" evidence="12">
    <location>
        <position position="521"/>
    </location>
    <ligand>
        <name>Zn(2+)</name>
        <dbReference type="ChEBI" id="CHEBI:29105"/>
        <label>1</label>
    </ligand>
</feature>
<dbReference type="Pfam" id="PF17764">
    <property type="entry name" value="PriA_3primeBD"/>
    <property type="match status" value="1"/>
</dbReference>
<dbReference type="GO" id="GO:0016787">
    <property type="term" value="F:hydrolase activity"/>
    <property type="evidence" value="ECO:0007669"/>
    <property type="project" value="UniProtKB-KW"/>
</dbReference>
<evidence type="ECO:0000256" key="3">
    <source>
        <dbReference type="ARBA" id="ARBA00022723"/>
    </source>
</evidence>
<dbReference type="PANTHER" id="PTHR30580">
    <property type="entry name" value="PRIMOSOMAL PROTEIN N"/>
    <property type="match status" value="1"/>
</dbReference>
<dbReference type="EC" id="5.6.2.4" evidence="12"/>
<feature type="binding site" evidence="12">
    <location>
        <position position="524"/>
    </location>
    <ligand>
        <name>Zn(2+)</name>
        <dbReference type="ChEBI" id="CHEBI:29105"/>
        <label>1</label>
    </ligand>
</feature>
<dbReference type="GO" id="GO:0043138">
    <property type="term" value="F:3'-5' DNA helicase activity"/>
    <property type="evidence" value="ECO:0007669"/>
    <property type="project" value="UniProtKB-EC"/>
</dbReference>
<keyword evidence="9 12" id="KW-0238">DNA-binding</keyword>
<feature type="binding site" evidence="12">
    <location>
        <position position="533"/>
    </location>
    <ligand>
        <name>Zn(2+)</name>
        <dbReference type="ChEBI" id="CHEBI:29105"/>
        <label>2</label>
    </ligand>
</feature>
<dbReference type="InterPro" id="IPR011545">
    <property type="entry name" value="DEAD/DEAH_box_helicase_dom"/>
</dbReference>
<keyword evidence="3 12" id="KW-0479">Metal-binding</keyword>
<evidence type="ECO:0000256" key="2">
    <source>
        <dbReference type="ARBA" id="ARBA00022705"/>
    </source>
</evidence>
<dbReference type="CDD" id="cd17929">
    <property type="entry name" value="DEXHc_priA"/>
    <property type="match status" value="1"/>
</dbReference>
<dbReference type="Pfam" id="PF00271">
    <property type="entry name" value="Helicase_C"/>
    <property type="match status" value="1"/>
</dbReference>
<dbReference type="SMART" id="SM00490">
    <property type="entry name" value="HELICc"/>
    <property type="match status" value="1"/>
</dbReference>
<evidence type="ECO:0000256" key="11">
    <source>
        <dbReference type="ARBA" id="ARBA00048988"/>
    </source>
</evidence>
<feature type="binding site" evidence="12">
    <location>
        <position position="530"/>
    </location>
    <ligand>
        <name>Zn(2+)</name>
        <dbReference type="ChEBI" id="CHEBI:29105"/>
        <label>2</label>
    </ligand>
</feature>
<comment type="catalytic activity">
    <reaction evidence="11 12">
        <text>ATP + H2O = ADP + phosphate + H(+)</text>
        <dbReference type="Rhea" id="RHEA:13065"/>
        <dbReference type="ChEBI" id="CHEBI:15377"/>
        <dbReference type="ChEBI" id="CHEBI:15378"/>
        <dbReference type="ChEBI" id="CHEBI:30616"/>
        <dbReference type="ChEBI" id="CHEBI:43474"/>
        <dbReference type="ChEBI" id="CHEBI:456216"/>
        <dbReference type="EC" id="5.6.2.4"/>
    </reaction>
</comment>
<dbReference type="EMBL" id="JALJRB010000017">
    <property type="protein sequence ID" value="MCJ8501823.1"/>
    <property type="molecule type" value="Genomic_DNA"/>
</dbReference>
<dbReference type="InterPro" id="IPR041236">
    <property type="entry name" value="PriA_C"/>
</dbReference>
<dbReference type="GO" id="GO:0008270">
    <property type="term" value="F:zinc ion binding"/>
    <property type="evidence" value="ECO:0007669"/>
    <property type="project" value="UniProtKB-UniRule"/>
</dbReference>
<dbReference type="SMART" id="SM00487">
    <property type="entry name" value="DEXDc"/>
    <property type="match status" value="1"/>
</dbReference>
<feature type="domain" description="Helicase ATP-binding" evidence="13">
    <location>
        <begin position="292"/>
        <end position="458"/>
    </location>
</feature>
<keyword evidence="15" id="KW-1185">Reference proteome</keyword>
<dbReference type="InterPro" id="IPR001650">
    <property type="entry name" value="Helicase_C-like"/>
</dbReference>
<evidence type="ECO:0000313" key="14">
    <source>
        <dbReference type="EMBL" id="MCJ8501823.1"/>
    </source>
</evidence>
<dbReference type="FunFam" id="3.40.1440.60:FF:000001">
    <property type="entry name" value="Primosomal protein N"/>
    <property type="match status" value="1"/>
</dbReference>
<gene>
    <name evidence="12 14" type="primary">priA</name>
    <name evidence="14" type="ORF">MRX98_14665</name>
</gene>
<dbReference type="GO" id="GO:0006310">
    <property type="term" value="P:DNA recombination"/>
    <property type="evidence" value="ECO:0007669"/>
    <property type="project" value="InterPro"/>
</dbReference>
<keyword evidence="1 12" id="KW-0639">Primosome</keyword>
<comment type="cofactor">
    <cofactor evidence="12">
        <name>Zn(2+)</name>
        <dbReference type="ChEBI" id="CHEBI:29105"/>
    </cofactor>
    <text evidence="12">Binds 2 zinc ions per subunit.</text>
</comment>
<comment type="catalytic activity">
    <reaction evidence="12">
        <text>Couples ATP hydrolysis with the unwinding of duplex DNA by translocating in the 3'-5' direction.</text>
        <dbReference type="EC" id="5.6.2.4"/>
    </reaction>
</comment>
<comment type="caution">
    <text evidence="14">The sequence shown here is derived from an EMBL/GenBank/DDBJ whole genome shotgun (WGS) entry which is preliminary data.</text>
</comment>
<dbReference type="SUPFAM" id="SSF52540">
    <property type="entry name" value="P-loop containing nucleoside triphosphate hydrolases"/>
    <property type="match status" value="2"/>
</dbReference>
<dbReference type="NCBIfam" id="TIGR00595">
    <property type="entry name" value="priA"/>
    <property type="match status" value="1"/>
</dbReference>
<evidence type="ECO:0000313" key="15">
    <source>
        <dbReference type="Proteomes" id="UP001165427"/>
    </source>
</evidence>
<dbReference type="Pfam" id="PF00270">
    <property type="entry name" value="DEAD"/>
    <property type="match status" value="1"/>
</dbReference>
<dbReference type="Proteomes" id="UP001165427">
    <property type="component" value="Unassembled WGS sequence"/>
</dbReference>
<dbReference type="RefSeq" id="WP_246911098.1">
    <property type="nucleotide sequence ID" value="NZ_JALJRB010000017.1"/>
</dbReference>
<evidence type="ECO:0000256" key="5">
    <source>
        <dbReference type="ARBA" id="ARBA00022801"/>
    </source>
</evidence>
<dbReference type="InterPro" id="IPR041222">
    <property type="entry name" value="PriA_3primeBD"/>
</dbReference>
<evidence type="ECO:0000256" key="10">
    <source>
        <dbReference type="ARBA" id="ARBA00023235"/>
    </source>
</evidence>
<keyword evidence="4 12" id="KW-0547">Nucleotide-binding</keyword>
<dbReference type="InterPro" id="IPR042115">
    <property type="entry name" value="PriA_3primeBD_sf"/>
</dbReference>
<proteinExistence type="inferred from homology"/>
<keyword evidence="5 12" id="KW-0378">Hydrolase</keyword>
<dbReference type="InterPro" id="IPR027417">
    <property type="entry name" value="P-loop_NTPase"/>
</dbReference>
<feature type="binding site" evidence="12">
    <location>
        <position position="548"/>
    </location>
    <ligand>
        <name>Zn(2+)</name>
        <dbReference type="ChEBI" id="CHEBI:29105"/>
        <label>2</label>
    </ligand>
</feature>
<keyword evidence="6 12" id="KW-0347">Helicase</keyword>
<evidence type="ECO:0000256" key="12">
    <source>
        <dbReference type="HAMAP-Rule" id="MF_00983"/>
    </source>
</evidence>
<keyword evidence="10 12" id="KW-0413">Isomerase</keyword>
<feature type="binding site" evidence="12">
    <location>
        <position position="564"/>
    </location>
    <ligand>
        <name>Zn(2+)</name>
        <dbReference type="ChEBI" id="CHEBI:29105"/>
        <label>1</label>
    </ligand>
</feature>
<dbReference type="GO" id="GO:0006302">
    <property type="term" value="P:double-strand break repair"/>
    <property type="evidence" value="ECO:0007669"/>
    <property type="project" value="InterPro"/>
</dbReference>
<evidence type="ECO:0000256" key="6">
    <source>
        <dbReference type="ARBA" id="ARBA00022806"/>
    </source>
</evidence>
<evidence type="ECO:0000259" key="13">
    <source>
        <dbReference type="PROSITE" id="PS51192"/>
    </source>
</evidence>
<protein>
    <recommendedName>
        <fullName evidence="12">Replication restart protein PriA</fullName>
    </recommendedName>
    <alternativeName>
        <fullName evidence="12">ATP-dependent DNA helicase PriA</fullName>
        <ecNumber evidence="12">5.6.2.4</ecNumber>
    </alternativeName>
    <alternativeName>
        <fullName evidence="12">DNA 3'-5' helicase PriA</fullName>
    </alternativeName>
</protein>
<dbReference type="GO" id="GO:1990077">
    <property type="term" value="C:primosome complex"/>
    <property type="evidence" value="ECO:0007669"/>
    <property type="project" value="UniProtKB-UniRule"/>
</dbReference>
<evidence type="ECO:0000256" key="9">
    <source>
        <dbReference type="ARBA" id="ARBA00023125"/>
    </source>
</evidence>
<dbReference type="InterPro" id="IPR040498">
    <property type="entry name" value="PriA_CRR"/>
</dbReference>
<dbReference type="PANTHER" id="PTHR30580:SF0">
    <property type="entry name" value="PRIMOSOMAL PROTEIN N"/>
    <property type="match status" value="1"/>
</dbReference>
<evidence type="ECO:0000256" key="8">
    <source>
        <dbReference type="ARBA" id="ARBA00022840"/>
    </source>
</evidence>
<dbReference type="Gene3D" id="3.40.50.300">
    <property type="entry name" value="P-loop containing nucleotide triphosphate hydrolases"/>
    <property type="match status" value="2"/>
</dbReference>
<comment type="similarity">
    <text evidence="12">Belongs to the helicase family. PriA subfamily.</text>
</comment>
<keyword evidence="8 12" id="KW-0067">ATP-binding</keyword>
<comment type="subunit">
    <text evidence="12">Component of the replication restart primosome.</text>
</comment>
<dbReference type="InterPro" id="IPR005259">
    <property type="entry name" value="PriA"/>
</dbReference>
<dbReference type="HAMAP" id="MF_00983">
    <property type="entry name" value="PriA"/>
    <property type="match status" value="1"/>
</dbReference>
<evidence type="ECO:0000256" key="1">
    <source>
        <dbReference type="ARBA" id="ARBA00022515"/>
    </source>
</evidence>
<accession>A0AA41UQY6</accession>
<organism evidence="14 15">
    <name type="scientific">Desulfatitalea alkaliphila</name>
    <dbReference type="NCBI Taxonomy" id="2929485"/>
    <lineage>
        <taxon>Bacteria</taxon>
        <taxon>Pseudomonadati</taxon>
        <taxon>Thermodesulfobacteriota</taxon>
        <taxon>Desulfobacteria</taxon>
        <taxon>Desulfobacterales</taxon>
        <taxon>Desulfosarcinaceae</taxon>
        <taxon>Desulfatitalea</taxon>
    </lineage>
</organism>
<dbReference type="AlphaFoldDB" id="A0AA41UQY6"/>
<dbReference type="CDD" id="cd18804">
    <property type="entry name" value="SF2_C_priA"/>
    <property type="match status" value="1"/>
</dbReference>
<evidence type="ECO:0000256" key="4">
    <source>
        <dbReference type="ARBA" id="ARBA00022741"/>
    </source>
</evidence>
<sequence length="821" mass="91012">MTARDPFPSEARDDLLVEVAVALPLFGRYTYAVPAALREMVAVGRRVLVPFGRRRVTGYVLGFAADAPAAALKQIEGLLDPDPLFPAAMLPFFQWISDYYMHPLGEVLQAALPTGINVADQQLVSLTDEGREVLPEQARTPWERAVVERLSRGACRLPVLQRLGGDDFSRTALQQWEQKGWVTRQNTLGGGRIRPKTERFVRPLTEPASQERLSAPRRALLAVLAQRGAMAVSALKAHIPTAADLVRRMAADGQVAIEWRAVYRDPLGAPITPDNPPAPTPEQQRALEGMGAAIGKGYRTFLLVGVTGSGKTEVYLRLAAEALARHTTVLVLVPEIALITQTERAFRARFGRQVALLHSGLSDGERLDQWQRIRNGEVAIAIGARSAIFAPFEQIGLIIVDEEHDDAYKQEGALRYNARDLAVVRARQAEAVAVLGSATPSLQSAYNAQIGKFERINLFERVDQRRMPEIFVQDLTDLREERGSRRFLTAALTEGVRHCLEQKEQVLLFLNRRGFANALICAACGQAVQCDRCDISLTYHQQSNAYKCHYCGFSQAAVARCSRCGSNRINRLGIGTEKLAAWIQELFPTARVARMDRDTTRRKGALVKILKALRERRIDILVGTQMVAKGHDYPYITLVGIICADLSLSLPDFRAGERTFQLLAQVAGRAGRGQRPGRVVLQTYNPLHFSITAARDQDYDAFYRQEIQFRQALGYPPFTRMVQVRITGRDQKGVIAHARRLGETGSALQQADPAYGELVLLGPIEAALARIADHHRWQLLIKGPRVAALHRFVHQLLFGPDAPTPKSGIRVAVDVDPVFLM</sequence>
<dbReference type="FunFam" id="3.40.50.300:FF:000489">
    <property type="entry name" value="Primosome assembly protein PriA"/>
    <property type="match status" value="1"/>
</dbReference>
<keyword evidence="7 12" id="KW-0862">Zinc</keyword>
<comment type="function">
    <text evidence="12">Initiates the restart of stalled replication forks, which reloads the replicative helicase on sites other than the origin of replication. Recognizes and binds to abandoned replication forks and remodels them to uncover a helicase loading site. Promotes assembly of the primosome at these replication forks.</text>
</comment>
<dbReference type="GO" id="GO:0003677">
    <property type="term" value="F:DNA binding"/>
    <property type="evidence" value="ECO:0007669"/>
    <property type="project" value="UniProtKB-UniRule"/>
</dbReference>
<evidence type="ECO:0000256" key="7">
    <source>
        <dbReference type="ARBA" id="ARBA00022833"/>
    </source>
</evidence>
<dbReference type="Pfam" id="PF18319">
    <property type="entry name" value="Zn_ribbon_PriA"/>
    <property type="match status" value="1"/>
</dbReference>
<reference evidence="14" key="1">
    <citation type="submission" date="2022-04" db="EMBL/GenBank/DDBJ databases">
        <title>Desulfatitalea alkaliphila sp. nov., a novel anaerobic sulfate-reducing bacterium isolated from terrestrial mud volcano, Taman Peninsula, Russia.</title>
        <authorList>
            <person name="Khomyakova M.A."/>
            <person name="Merkel A.Y."/>
            <person name="Slobodkin A.I."/>
        </authorList>
    </citation>
    <scope>NUCLEOTIDE SEQUENCE</scope>
    <source>
        <strain evidence="14">M08but</strain>
    </source>
</reference>
<dbReference type="GO" id="GO:0006270">
    <property type="term" value="P:DNA replication initiation"/>
    <property type="evidence" value="ECO:0007669"/>
    <property type="project" value="TreeGrafter"/>
</dbReference>
<dbReference type="PROSITE" id="PS51192">
    <property type="entry name" value="HELICASE_ATP_BIND_1"/>
    <property type="match status" value="1"/>
</dbReference>
<dbReference type="Gene3D" id="3.40.1440.60">
    <property type="entry name" value="PriA, 3(prime) DNA-binding domain"/>
    <property type="match status" value="1"/>
</dbReference>
<feature type="binding site" evidence="12">
    <location>
        <position position="551"/>
    </location>
    <ligand>
        <name>Zn(2+)</name>
        <dbReference type="ChEBI" id="CHEBI:29105"/>
        <label>2</label>
    </ligand>
</feature>
<feature type="binding site" evidence="12">
    <location>
        <position position="561"/>
    </location>
    <ligand>
        <name>Zn(2+)</name>
        <dbReference type="ChEBI" id="CHEBI:29105"/>
        <label>1</label>
    </ligand>
</feature>
<name>A0AA41UQY6_9BACT</name>
<dbReference type="Pfam" id="PF18074">
    <property type="entry name" value="PriA_C"/>
    <property type="match status" value="1"/>
</dbReference>